<dbReference type="AlphaFoldDB" id="A0A4P9ZMI5"/>
<comment type="similarity">
    <text evidence="1">Belongs to the prefoldin subunit alpha family.</text>
</comment>
<dbReference type="GO" id="GO:0015631">
    <property type="term" value="F:tubulin binding"/>
    <property type="evidence" value="ECO:0007669"/>
    <property type="project" value="TreeGrafter"/>
</dbReference>
<dbReference type="GO" id="GO:0007021">
    <property type="term" value="P:tubulin complex assembly"/>
    <property type="evidence" value="ECO:0007669"/>
    <property type="project" value="TreeGrafter"/>
</dbReference>
<dbReference type="PIRSF" id="PIRSF016396">
    <property type="entry name" value="Prefoldin_subunit_3"/>
    <property type="match status" value="1"/>
</dbReference>
<accession>A0A4P9ZMI5</accession>
<proteinExistence type="inferred from homology"/>
<evidence type="ECO:0000313" key="5">
    <source>
        <dbReference type="EMBL" id="RKP34497.1"/>
    </source>
</evidence>
<evidence type="ECO:0000313" key="6">
    <source>
        <dbReference type="Proteomes" id="UP000268162"/>
    </source>
</evidence>
<comment type="subunit">
    <text evidence="2">Heterohexamer of two PFD-alpha type and four PFD-beta type subunits.</text>
</comment>
<evidence type="ECO:0000256" key="2">
    <source>
        <dbReference type="ARBA" id="ARBA00011695"/>
    </source>
</evidence>
<reference evidence="6" key="1">
    <citation type="journal article" date="2018" name="Nat. Microbiol.">
        <title>Leveraging single-cell genomics to expand the fungal tree of life.</title>
        <authorList>
            <person name="Ahrendt S.R."/>
            <person name="Quandt C.A."/>
            <person name="Ciobanu D."/>
            <person name="Clum A."/>
            <person name="Salamov A."/>
            <person name="Andreopoulos B."/>
            <person name="Cheng J.F."/>
            <person name="Woyke T."/>
            <person name="Pelin A."/>
            <person name="Henrissat B."/>
            <person name="Reynolds N.K."/>
            <person name="Benny G.L."/>
            <person name="Smith M.E."/>
            <person name="James T.Y."/>
            <person name="Grigoriev I.V."/>
        </authorList>
    </citation>
    <scope>NUCLEOTIDE SEQUENCE [LARGE SCALE GENOMIC DNA]</scope>
    <source>
        <strain evidence="6">RSA 468</strain>
    </source>
</reference>
<dbReference type="STRING" id="215637.A0A4P9ZMI5"/>
<keyword evidence="4" id="KW-0175">Coiled coil</keyword>
<dbReference type="FunFam" id="1.10.287.370:FF:000001">
    <property type="entry name" value="Prefoldin subunit 3"/>
    <property type="match status" value="1"/>
</dbReference>
<evidence type="ECO:0000256" key="1">
    <source>
        <dbReference type="ARBA" id="ARBA00010048"/>
    </source>
</evidence>
<feature type="non-terminal residue" evidence="5">
    <location>
        <position position="173"/>
    </location>
</feature>
<evidence type="ECO:0000256" key="3">
    <source>
        <dbReference type="ARBA" id="ARBA00023186"/>
    </source>
</evidence>
<name>A0A4P9ZMI5_9FUNG</name>
<dbReference type="EMBL" id="ML003179">
    <property type="protein sequence ID" value="RKP34497.1"/>
    <property type="molecule type" value="Genomic_DNA"/>
</dbReference>
<keyword evidence="3" id="KW-0143">Chaperone</keyword>
<dbReference type="Proteomes" id="UP000268162">
    <property type="component" value="Unassembled WGS sequence"/>
</dbReference>
<sequence length="173" mass="19883">QMESNPRGIPLAPFIENVGEYLQNNESAEITLKKFAETLSKYKFMENNTMQRKASLEGKVPEIKKTLAMVDFLISKQESGEVINTQFELHDTCYAKARVESADKVYLWLGANVMLEYSLTEAQALLKDKLATATKTLETTSEDVEFLREQVTTMEVNTARVYNWDVKQRQEER</sequence>
<evidence type="ECO:0000256" key="4">
    <source>
        <dbReference type="SAM" id="Coils"/>
    </source>
</evidence>
<dbReference type="GO" id="GO:0006457">
    <property type="term" value="P:protein folding"/>
    <property type="evidence" value="ECO:0007669"/>
    <property type="project" value="InterPro"/>
</dbReference>
<dbReference type="PANTHER" id="PTHR12409:SF0">
    <property type="entry name" value="PREFOLDIN SUBUNIT 3"/>
    <property type="match status" value="1"/>
</dbReference>
<dbReference type="Pfam" id="PF02996">
    <property type="entry name" value="Prefoldin"/>
    <property type="match status" value="1"/>
</dbReference>
<dbReference type="GO" id="GO:0007017">
    <property type="term" value="P:microtubule-based process"/>
    <property type="evidence" value="ECO:0007669"/>
    <property type="project" value="TreeGrafter"/>
</dbReference>
<dbReference type="CDD" id="cd23156">
    <property type="entry name" value="Prefoldin_3"/>
    <property type="match status" value="1"/>
</dbReference>
<organism evidence="5 6">
    <name type="scientific">Dimargaris cristalligena</name>
    <dbReference type="NCBI Taxonomy" id="215637"/>
    <lineage>
        <taxon>Eukaryota</taxon>
        <taxon>Fungi</taxon>
        <taxon>Fungi incertae sedis</taxon>
        <taxon>Zoopagomycota</taxon>
        <taxon>Kickxellomycotina</taxon>
        <taxon>Dimargaritomycetes</taxon>
        <taxon>Dimargaritales</taxon>
        <taxon>Dimargaritaceae</taxon>
        <taxon>Dimargaris</taxon>
    </lineage>
</organism>
<protein>
    <submittedName>
        <fullName evidence="5">Prefoldin subunit-domain-containing protein</fullName>
    </submittedName>
</protein>
<dbReference type="GO" id="GO:0005737">
    <property type="term" value="C:cytoplasm"/>
    <property type="evidence" value="ECO:0007669"/>
    <property type="project" value="UniProtKB-ARBA"/>
</dbReference>
<dbReference type="GO" id="GO:0016272">
    <property type="term" value="C:prefoldin complex"/>
    <property type="evidence" value="ECO:0007669"/>
    <property type="project" value="InterPro"/>
</dbReference>
<dbReference type="InterPro" id="IPR016655">
    <property type="entry name" value="PFD3"/>
</dbReference>
<feature type="coiled-coil region" evidence="4">
    <location>
        <begin position="130"/>
        <end position="157"/>
    </location>
</feature>
<gene>
    <name evidence="5" type="ORF">BJ085DRAFT_13067</name>
</gene>
<dbReference type="InterPro" id="IPR004127">
    <property type="entry name" value="Prefoldin_subunit_alpha"/>
</dbReference>
<keyword evidence="6" id="KW-1185">Reference proteome</keyword>
<dbReference type="InterPro" id="IPR009053">
    <property type="entry name" value="Prefoldin"/>
</dbReference>
<dbReference type="Gene3D" id="1.10.287.370">
    <property type="match status" value="1"/>
</dbReference>
<feature type="non-terminal residue" evidence="5">
    <location>
        <position position="1"/>
    </location>
</feature>
<dbReference type="SUPFAM" id="SSF46579">
    <property type="entry name" value="Prefoldin"/>
    <property type="match status" value="1"/>
</dbReference>
<dbReference type="PANTHER" id="PTHR12409">
    <property type="entry name" value="PREFOLDIN SUBUNIT 3"/>
    <property type="match status" value="1"/>
</dbReference>